<evidence type="ECO:0000313" key="1">
    <source>
        <dbReference type="EMBL" id="HIX44874.1"/>
    </source>
</evidence>
<dbReference type="Gene3D" id="3.30.420.40">
    <property type="match status" value="2"/>
</dbReference>
<dbReference type="EMBL" id="DXFB01000036">
    <property type="protein sequence ID" value="HIX44874.1"/>
    <property type="molecule type" value="Genomic_DNA"/>
</dbReference>
<dbReference type="AlphaFoldDB" id="A0A9D2APY2"/>
<reference evidence="1" key="1">
    <citation type="journal article" date="2021" name="PeerJ">
        <title>Extensive microbial diversity within the chicken gut microbiome revealed by metagenomics and culture.</title>
        <authorList>
            <person name="Gilroy R."/>
            <person name="Ravi A."/>
            <person name="Getino M."/>
            <person name="Pursley I."/>
            <person name="Horton D.L."/>
            <person name="Alikhan N.F."/>
            <person name="Baker D."/>
            <person name="Gharbi K."/>
            <person name="Hall N."/>
            <person name="Watson M."/>
            <person name="Adriaenssens E.M."/>
            <person name="Foster-Nyarko E."/>
            <person name="Jarju S."/>
            <person name="Secka A."/>
            <person name="Antonio M."/>
            <person name="Oren A."/>
            <person name="Chaudhuri R.R."/>
            <person name="La Ragione R."/>
            <person name="Hildebrand F."/>
            <person name="Pallen M.J."/>
        </authorList>
    </citation>
    <scope>NUCLEOTIDE SEQUENCE</scope>
    <source>
        <strain evidence="1">ChiHjej12B11-16260</strain>
    </source>
</reference>
<gene>
    <name evidence="1" type="ORF">H9982_01500</name>
</gene>
<dbReference type="Gene3D" id="1.10.720.160">
    <property type="match status" value="1"/>
</dbReference>
<dbReference type="CDD" id="cd24079">
    <property type="entry name" value="ASKHA_NBD_PG1100-like"/>
    <property type="match status" value="1"/>
</dbReference>
<accession>A0A9D2APY2</accession>
<dbReference type="Proteomes" id="UP000824246">
    <property type="component" value="Unassembled WGS sequence"/>
</dbReference>
<evidence type="ECO:0000313" key="2">
    <source>
        <dbReference type="Proteomes" id="UP000824246"/>
    </source>
</evidence>
<dbReference type="SUPFAM" id="SSF53067">
    <property type="entry name" value="Actin-like ATPase domain"/>
    <property type="match status" value="2"/>
</dbReference>
<dbReference type="InterPro" id="IPR043129">
    <property type="entry name" value="ATPase_NBD"/>
</dbReference>
<proteinExistence type="predicted"/>
<dbReference type="PANTHER" id="PTHR43190:SF3">
    <property type="entry name" value="N-ACETYL-D-GLUCOSAMINE KINASE"/>
    <property type="match status" value="1"/>
</dbReference>
<organism evidence="1 2">
    <name type="scientific">Candidatus Barnesiella excrementipullorum</name>
    <dbReference type="NCBI Taxonomy" id="2838479"/>
    <lineage>
        <taxon>Bacteria</taxon>
        <taxon>Pseudomonadati</taxon>
        <taxon>Bacteroidota</taxon>
        <taxon>Bacteroidia</taxon>
        <taxon>Bacteroidales</taxon>
        <taxon>Barnesiellaceae</taxon>
        <taxon>Barnesiella</taxon>
    </lineage>
</organism>
<reference evidence="1" key="2">
    <citation type="submission" date="2021-04" db="EMBL/GenBank/DDBJ databases">
        <authorList>
            <person name="Gilroy R."/>
        </authorList>
    </citation>
    <scope>NUCLEOTIDE SEQUENCE</scope>
    <source>
        <strain evidence="1">ChiHjej12B11-16260</strain>
    </source>
</reference>
<name>A0A9D2APY2_9BACT</name>
<protein>
    <submittedName>
        <fullName evidence="1">ATPase</fullName>
    </submittedName>
</protein>
<dbReference type="PANTHER" id="PTHR43190">
    <property type="entry name" value="N-ACETYL-D-GLUCOSAMINE KINASE"/>
    <property type="match status" value="1"/>
</dbReference>
<comment type="caution">
    <text evidence="1">The sequence shown here is derived from an EMBL/GenBank/DDBJ whole genome shotgun (WGS) entry which is preliminary data.</text>
</comment>
<dbReference type="InterPro" id="IPR052519">
    <property type="entry name" value="Euk-type_GlcNAc_Kinase"/>
</dbReference>
<sequence>MSILIADSGATTAEWALITDDSPTQLITTTGINPVHQHDETIQRIIADELCTVMRKIQPRHIYFYGAGCIGDKTNRRLTALLTDYFPNAVINIASDLLGAARSLCCHEEGIAGILGTGANSCHYDGKSIVSNIPPLGYILGDEGSGAAMGKEFLRRLLRNELDPQITREFYAEYETDYSHMIDRIYRQPAANRYLASLSPFIAAHIAHGEIYAIVHDAIRSYFEHHIMRYDYRHLTVHLTGSVAYHYADVIRDVAEEKGIKIGHITATPIAGLTEYHNTNNIL</sequence>